<organism evidence="1 2">
    <name type="scientific">Purpureocillium lilacinum</name>
    <name type="common">Paecilomyces lilacinus</name>
    <dbReference type="NCBI Taxonomy" id="33203"/>
    <lineage>
        <taxon>Eukaryota</taxon>
        <taxon>Fungi</taxon>
        <taxon>Dikarya</taxon>
        <taxon>Ascomycota</taxon>
        <taxon>Pezizomycotina</taxon>
        <taxon>Sordariomycetes</taxon>
        <taxon>Hypocreomycetidae</taxon>
        <taxon>Hypocreales</taxon>
        <taxon>Ophiocordycipitaceae</taxon>
        <taxon>Purpureocillium</taxon>
    </lineage>
</organism>
<dbReference type="Proteomes" id="UP000245956">
    <property type="component" value="Unassembled WGS sequence"/>
</dbReference>
<reference evidence="1 2" key="1">
    <citation type="journal article" date="2016" name="Front. Microbiol.">
        <title>Genome and transcriptome sequences reveal the specific parasitism of the nematophagous Purpureocillium lilacinum 36-1.</title>
        <authorList>
            <person name="Xie J."/>
            <person name="Li S."/>
            <person name="Mo C."/>
            <person name="Xiao X."/>
            <person name="Peng D."/>
            <person name="Wang G."/>
            <person name="Xiao Y."/>
        </authorList>
    </citation>
    <scope>NUCLEOTIDE SEQUENCE [LARGE SCALE GENOMIC DNA]</scope>
    <source>
        <strain evidence="1 2">36-1</strain>
    </source>
</reference>
<comment type="caution">
    <text evidence="1">The sequence shown here is derived from an EMBL/GenBank/DDBJ whole genome shotgun (WGS) entry which is preliminary data.</text>
</comment>
<gene>
    <name evidence="1" type="ORF">PCL_11262</name>
</gene>
<proteinExistence type="predicted"/>
<evidence type="ECO:0000313" key="1">
    <source>
        <dbReference type="EMBL" id="PWI64319.1"/>
    </source>
</evidence>
<accession>A0A2U3DQ02</accession>
<dbReference type="AlphaFoldDB" id="A0A2U3DQ02"/>
<dbReference type="EMBL" id="LCWV01000071">
    <property type="protein sequence ID" value="PWI64319.1"/>
    <property type="molecule type" value="Genomic_DNA"/>
</dbReference>
<sequence>MATVKKATVQYIVYNHSDIDAQAKLAFETTSMGSTEPTPTSAHAATGAKRSDTCSWTEERHRMWAGKHPCVDIKRILCSSSMAVQVANMMIRTGLLEQFRAVPSTVLQYTLLNRARNAVRVLSPDIDIPTIEEGRDGPDKSTYTEQSGRLRTLHPGISWFLGSHGSWDGSGPGIAAVLGSQRDLTGPGMAAVLGSHGSWDRSWDLTAPGISRVLGSHGSWDRSGPGIAAAPGISRVLGSQRSWDRSGSWDLTGPGIAAVLGSHGSWDCSWDLTAPGISRVLGSHGSWDRSGPGIALCGS</sequence>
<evidence type="ECO:0000313" key="2">
    <source>
        <dbReference type="Proteomes" id="UP000245956"/>
    </source>
</evidence>
<protein>
    <submittedName>
        <fullName evidence="1">Uncharacterized protein</fullName>
    </submittedName>
</protein>
<name>A0A2U3DQ02_PURLI</name>